<keyword evidence="2" id="KW-0732">Signal</keyword>
<name>A0ABS9JWM8_9ACTN</name>
<comment type="caution">
    <text evidence="3">The sequence shown here is derived from an EMBL/GenBank/DDBJ whole genome shotgun (WGS) entry which is preliminary data.</text>
</comment>
<feature type="compositionally biased region" description="Low complexity" evidence="1">
    <location>
        <begin position="29"/>
        <end position="40"/>
    </location>
</feature>
<dbReference type="Proteomes" id="UP001299012">
    <property type="component" value="Unassembled WGS sequence"/>
</dbReference>
<feature type="signal peptide" evidence="2">
    <location>
        <begin position="1"/>
        <end position="30"/>
    </location>
</feature>
<gene>
    <name evidence="3" type="ORF">L0F81_43090</name>
</gene>
<reference evidence="3 4" key="1">
    <citation type="submission" date="2022-01" db="EMBL/GenBank/DDBJ databases">
        <title>Draft Genome Sequences of Seven Type Strains of the Genus Streptomyces.</title>
        <authorList>
            <person name="Aziz S."/>
            <person name="Coretto E."/>
            <person name="Chronakova A."/>
            <person name="Sproer C."/>
            <person name="Huber K."/>
            <person name="Nouioui I."/>
            <person name="Gross H."/>
        </authorList>
    </citation>
    <scope>NUCLEOTIDE SEQUENCE [LARGE SCALE GENOMIC DNA]</scope>
    <source>
        <strain evidence="3 4">DSM 41685</strain>
    </source>
</reference>
<feature type="compositionally biased region" description="Pro residues" evidence="1">
    <location>
        <begin position="41"/>
        <end position="51"/>
    </location>
</feature>
<feature type="non-terminal residue" evidence="3">
    <location>
        <position position="91"/>
    </location>
</feature>
<evidence type="ECO:0000313" key="4">
    <source>
        <dbReference type="Proteomes" id="UP001299012"/>
    </source>
</evidence>
<dbReference type="EMBL" id="JAKKZF010000506">
    <property type="protein sequence ID" value="MCG0069956.1"/>
    <property type="molecule type" value="Genomic_DNA"/>
</dbReference>
<keyword evidence="4" id="KW-1185">Reference proteome</keyword>
<evidence type="ECO:0000256" key="1">
    <source>
        <dbReference type="SAM" id="MobiDB-lite"/>
    </source>
</evidence>
<protein>
    <submittedName>
        <fullName evidence="3">Uncharacterized protein</fullName>
    </submittedName>
</protein>
<feature type="compositionally biased region" description="Basic and acidic residues" evidence="1">
    <location>
        <begin position="65"/>
        <end position="74"/>
    </location>
</feature>
<feature type="chain" id="PRO_5046899534" evidence="2">
    <location>
        <begin position="31"/>
        <end position="91"/>
    </location>
</feature>
<feature type="region of interest" description="Disordered" evidence="1">
    <location>
        <begin position="29"/>
        <end position="91"/>
    </location>
</feature>
<sequence>MPANRRVLTLTGAVAAVQTAAVLTATRAFADPTSPSSPTAPASPSPTPTPTPTKSSNACELIHGAARDICERDNGSSGGGSTGTTPTNPLT</sequence>
<accession>A0ABS9JWM8</accession>
<evidence type="ECO:0000313" key="3">
    <source>
        <dbReference type="EMBL" id="MCG0069956.1"/>
    </source>
</evidence>
<organism evidence="3 4">
    <name type="scientific">Streptomyces tricolor</name>
    <dbReference type="NCBI Taxonomy" id="68277"/>
    <lineage>
        <taxon>Bacteria</taxon>
        <taxon>Bacillati</taxon>
        <taxon>Actinomycetota</taxon>
        <taxon>Actinomycetes</taxon>
        <taxon>Kitasatosporales</taxon>
        <taxon>Streptomycetaceae</taxon>
        <taxon>Streptomyces</taxon>
        <taxon>Streptomyces violaceoruber group</taxon>
    </lineage>
</organism>
<proteinExistence type="predicted"/>
<evidence type="ECO:0000256" key="2">
    <source>
        <dbReference type="SAM" id="SignalP"/>
    </source>
</evidence>